<dbReference type="AlphaFoldDB" id="A0A162YZV0"/>
<evidence type="ECO:0008006" key="3">
    <source>
        <dbReference type="Google" id="ProtNLM"/>
    </source>
</evidence>
<dbReference type="PROSITE" id="PS51257">
    <property type="entry name" value="PROKAR_LIPOPROTEIN"/>
    <property type="match status" value="1"/>
</dbReference>
<dbReference type="RefSeq" id="WP_066317771.1">
    <property type="nucleotide sequence ID" value="NZ_LQRT01000035.1"/>
</dbReference>
<dbReference type="Proteomes" id="UP000076715">
    <property type="component" value="Unassembled WGS sequence"/>
</dbReference>
<reference evidence="1 2" key="1">
    <citation type="submission" date="2016-01" db="EMBL/GenBank/DDBJ databases">
        <title>The draft genome sequence of Aquimarina sp. RZW4-3-2.</title>
        <authorList>
            <person name="Wang Y."/>
        </authorList>
    </citation>
    <scope>NUCLEOTIDE SEQUENCE [LARGE SCALE GENOMIC DNA]</scope>
    <source>
        <strain evidence="1 2">RZW4-3-2</strain>
    </source>
</reference>
<evidence type="ECO:0000313" key="2">
    <source>
        <dbReference type="Proteomes" id="UP000076715"/>
    </source>
</evidence>
<accession>A0A162YZV0</accession>
<dbReference type="EMBL" id="LQRT01000035">
    <property type="protein sequence ID" value="KZS39460.1"/>
    <property type="molecule type" value="Genomic_DNA"/>
</dbReference>
<name>A0A162YZV0_9FLAO</name>
<gene>
    <name evidence="1" type="ORF">AWE51_13065</name>
</gene>
<comment type="caution">
    <text evidence="1">The sequence shown here is derived from an EMBL/GenBank/DDBJ whole genome shotgun (WGS) entry which is preliminary data.</text>
</comment>
<keyword evidence="2" id="KW-1185">Reference proteome</keyword>
<organism evidence="1 2">
    <name type="scientific">Aquimarina aggregata</name>
    <dbReference type="NCBI Taxonomy" id="1642818"/>
    <lineage>
        <taxon>Bacteria</taxon>
        <taxon>Pseudomonadati</taxon>
        <taxon>Bacteroidota</taxon>
        <taxon>Flavobacteriia</taxon>
        <taxon>Flavobacteriales</taxon>
        <taxon>Flavobacteriaceae</taxon>
        <taxon>Aquimarina</taxon>
    </lineage>
</organism>
<sequence length="185" mass="21710">MGSFRMLTLAIFCFLISCNTNTDKFKIDNDLIDKAKSNNNCLDILETYYNIDSKKIEETKYFETLLSRYIDLNENKKYTRFLFLKLEVVGEVMESLTFSIGEYSNGELEIVKYFAEDDEIKTQKKVLKNQTINNLYNFFEKDSPQYSVGKILILDFSFANSKCGFYNYLSSKDIKKIKELAFFEP</sequence>
<evidence type="ECO:0000313" key="1">
    <source>
        <dbReference type="EMBL" id="KZS39460.1"/>
    </source>
</evidence>
<proteinExistence type="predicted"/>
<protein>
    <recommendedName>
        <fullName evidence="3">Lipoprotein</fullName>
    </recommendedName>
</protein>